<dbReference type="AlphaFoldDB" id="A0A6L3N4R8"/>
<proteinExistence type="predicted"/>
<evidence type="ECO:0000313" key="1">
    <source>
        <dbReference type="EMBL" id="KAB0641532.1"/>
    </source>
</evidence>
<sequence length="62" mass="6879">MERNSPADISGERGGIYQLDSEIEIGHVQIFTIVFMESEISIRENNRVCLGVTGVLIVTNVK</sequence>
<gene>
    <name evidence="1" type="ORF">F7R25_00360</name>
</gene>
<comment type="caution">
    <text evidence="1">The sequence shown here is derived from an EMBL/GenBank/DDBJ whole genome shotgun (WGS) entry which is preliminary data.</text>
</comment>
<reference evidence="1 2" key="1">
    <citation type="submission" date="2019-09" db="EMBL/GenBank/DDBJ databases">
        <title>Draft genome sequences of 48 bacterial type strains from the CCUG.</title>
        <authorList>
            <person name="Tunovic T."/>
            <person name="Pineiro-Iglesias B."/>
            <person name="Unosson C."/>
            <person name="Inganas E."/>
            <person name="Ohlen M."/>
            <person name="Cardew S."/>
            <person name="Jensie-Markopoulos S."/>
            <person name="Salva-Serra F."/>
            <person name="Jaen-Luchoro D."/>
            <person name="Karlsson R."/>
            <person name="Svensson-Stadler L."/>
            <person name="Chun J."/>
            <person name="Moore E."/>
        </authorList>
    </citation>
    <scope>NUCLEOTIDE SEQUENCE [LARGE SCALE GENOMIC DNA]</scope>
    <source>
        <strain evidence="1 2">CCUG 65686</strain>
    </source>
</reference>
<dbReference type="GeneID" id="93053528"/>
<dbReference type="EMBL" id="VZOK01000001">
    <property type="protein sequence ID" value="KAB0641532.1"/>
    <property type="molecule type" value="Genomic_DNA"/>
</dbReference>
<dbReference type="Proteomes" id="UP000473470">
    <property type="component" value="Unassembled WGS sequence"/>
</dbReference>
<evidence type="ECO:0000313" key="2">
    <source>
        <dbReference type="Proteomes" id="UP000473470"/>
    </source>
</evidence>
<name>A0A6L3N4R8_9BURK</name>
<organism evidence="1 2">
    <name type="scientific">Burkholderia stagnalis</name>
    <dbReference type="NCBI Taxonomy" id="1503054"/>
    <lineage>
        <taxon>Bacteria</taxon>
        <taxon>Pseudomonadati</taxon>
        <taxon>Pseudomonadota</taxon>
        <taxon>Betaproteobacteria</taxon>
        <taxon>Burkholderiales</taxon>
        <taxon>Burkholderiaceae</taxon>
        <taxon>Burkholderia</taxon>
        <taxon>Burkholderia cepacia complex</taxon>
    </lineage>
</organism>
<protein>
    <submittedName>
        <fullName evidence="1">Uncharacterized protein</fullName>
    </submittedName>
</protein>
<dbReference type="RefSeq" id="WP_124483251.1">
    <property type="nucleotide sequence ID" value="NZ_CABVPM010000006.1"/>
</dbReference>
<accession>A0A6L3N4R8</accession>